<feature type="compositionally biased region" description="Basic and acidic residues" evidence="1">
    <location>
        <begin position="346"/>
        <end position="356"/>
    </location>
</feature>
<gene>
    <name evidence="2" type="ORF">B0T24DRAFT_677751</name>
</gene>
<accession>A0AAE0KII0</accession>
<feature type="region of interest" description="Disordered" evidence="1">
    <location>
        <begin position="324"/>
        <end position="356"/>
    </location>
</feature>
<sequence length="356" mass="39775">MCRTREIHFSAHDVRGRMATELFSADEVGDFTDPTRSLSCRCGISAVFLIWQTRRSLTDITGCDNGFKWCARHTCCVRFACVTHCFDVLAQITSSGLDMWEQDAEELARDCPIGLTTHAYQPLSMVTNTIDLDFPEVDDWDIAEPTFPADIFYARKLPAGNGADDADSNLRGDRADFFTFSYYLAEAKAKLEYTIELADDTISRLESDVSEGKFGSINTAEGLGQLNDAAAQLSLVEFHERDAAILFGHLVECERVILRRLGRLPVAGRPTTASEDTDGSFYSISKERLDLAGLDSKDIIAKCEGPLKQSGNLRQRIDRLRELMKGAERAPRVPLNRPLNSTEDDDSRKKRAEHET</sequence>
<evidence type="ECO:0000256" key="1">
    <source>
        <dbReference type="SAM" id="MobiDB-lite"/>
    </source>
</evidence>
<reference evidence="2" key="2">
    <citation type="submission" date="2023-06" db="EMBL/GenBank/DDBJ databases">
        <authorList>
            <consortium name="Lawrence Berkeley National Laboratory"/>
            <person name="Haridas S."/>
            <person name="Hensen N."/>
            <person name="Bonometti L."/>
            <person name="Westerberg I."/>
            <person name="Brannstrom I.O."/>
            <person name="Guillou S."/>
            <person name="Cros-Aarteil S."/>
            <person name="Calhoun S."/>
            <person name="Kuo A."/>
            <person name="Mondo S."/>
            <person name="Pangilinan J."/>
            <person name="Riley R."/>
            <person name="Labutti K."/>
            <person name="Andreopoulos B."/>
            <person name="Lipzen A."/>
            <person name="Chen C."/>
            <person name="Yanf M."/>
            <person name="Daum C."/>
            <person name="Ng V."/>
            <person name="Clum A."/>
            <person name="Steindorff A."/>
            <person name="Ohm R."/>
            <person name="Martin F."/>
            <person name="Silar P."/>
            <person name="Natvig D."/>
            <person name="Lalanne C."/>
            <person name="Gautier V."/>
            <person name="Ament-Velasquez S.L."/>
            <person name="Kruys A."/>
            <person name="Hutchinson M.I."/>
            <person name="Powell A.J."/>
            <person name="Barry K."/>
            <person name="Miller A.N."/>
            <person name="Grigoriev I.V."/>
            <person name="Debuchy R."/>
            <person name="Gladieux P."/>
            <person name="Thoren M.H."/>
            <person name="Johannesson H."/>
        </authorList>
    </citation>
    <scope>NUCLEOTIDE SEQUENCE</scope>
    <source>
        <strain evidence="2">CBS 958.72</strain>
    </source>
</reference>
<organism evidence="2 3">
    <name type="scientific">Lasiosphaeria ovina</name>
    <dbReference type="NCBI Taxonomy" id="92902"/>
    <lineage>
        <taxon>Eukaryota</taxon>
        <taxon>Fungi</taxon>
        <taxon>Dikarya</taxon>
        <taxon>Ascomycota</taxon>
        <taxon>Pezizomycotina</taxon>
        <taxon>Sordariomycetes</taxon>
        <taxon>Sordariomycetidae</taxon>
        <taxon>Sordariales</taxon>
        <taxon>Lasiosphaeriaceae</taxon>
        <taxon>Lasiosphaeria</taxon>
    </lineage>
</organism>
<protein>
    <submittedName>
        <fullName evidence="2">Uncharacterized protein</fullName>
    </submittedName>
</protein>
<comment type="caution">
    <text evidence="2">The sequence shown here is derived from an EMBL/GenBank/DDBJ whole genome shotgun (WGS) entry which is preliminary data.</text>
</comment>
<reference evidence="2" key="1">
    <citation type="journal article" date="2023" name="Mol. Phylogenet. Evol.">
        <title>Genome-scale phylogeny and comparative genomics of the fungal order Sordariales.</title>
        <authorList>
            <person name="Hensen N."/>
            <person name="Bonometti L."/>
            <person name="Westerberg I."/>
            <person name="Brannstrom I.O."/>
            <person name="Guillou S."/>
            <person name="Cros-Aarteil S."/>
            <person name="Calhoun S."/>
            <person name="Haridas S."/>
            <person name="Kuo A."/>
            <person name="Mondo S."/>
            <person name="Pangilinan J."/>
            <person name="Riley R."/>
            <person name="LaButti K."/>
            <person name="Andreopoulos B."/>
            <person name="Lipzen A."/>
            <person name="Chen C."/>
            <person name="Yan M."/>
            <person name="Daum C."/>
            <person name="Ng V."/>
            <person name="Clum A."/>
            <person name="Steindorff A."/>
            <person name="Ohm R.A."/>
            <person name="Martin F."/>
            <person name="Silar P."/>
            <person name="Natvig D.O."/>
            <person name="Lalanne C."/>
            <person name="Gautier V."/>
            <person name="Ament-Velasquez S.L."/>
            <person name="Kruys A."/>
            <person name="Hutchinson M.I."/>
            <person name="Powell A.J."/>
            <person name="Barry K."/>
            <person name="Miller A.N."/>
            <person name="Grigoriev I.V."/>
            <person name="Debuchy R."/>
            <person name="Gladieux P."/>
            <person name="Hiltunen Thoren M."/>
            <person name="Johannesson H."/>
        </authorList>
    </citation>
    <scope>NUCLEOTIDE SEQUENCE</scope>
    <source>
        <strain evidence="2">CBS 958.72</strain>
    </source>
</reference>
<keyword evidence="3" id="KW-1185">Reference proteome</keyword>
<proteinExistence type="predicted"/>
<evidence type="ECO:0000313" key="2">
    <source>
        <dbReference type="EMBL" id="KAK3376892.1"/>
    </source>
</evidence>
<dbReference type="Proteomes" id="UP001287356">
    <property type="component" value="Unassembled WGS sequence"/>
</dbReference>
<name>A0AAE0KII0_9PEZI</name>
<dbReference type="AlphaFoldDB" id="A0AAE0KII0"/>
<dbReference type="EMBL" id="JAULSN010000003">
    <property type="protein sequence ID" value="KAK3376892.1"/>
    <property type="molecule type" value="Genomic_DNA"/>
</dbReference>
<evidence type="ECO:0000313" key="3">
    <source>
        <dbReference type="Proteomes" id="UP001287356"/>
    </source>
</evidence>